<feature type="compositionally biased region" description="Pro residues" evidence="2">
    <location>
        <begin position="503"/>
        <end position="512"/>
    </location>
</feature>
<sequence>MEGRRARRRKGGGPAGTSFKRSGSTEHHQAAPACRLTVGTLPLSIQPPAPFESSSPGPSAPSSASSSASPYRLPPPRSSRIVPSRGGPDTSMARGPQQTDEGDTSRGLVGRGAEEHHGGAGAGSAASDHFLPEPNPPSPAIPKSCEPEAHVHPKHTTRENDAPAPLAWSPLPPSLPPCPRTAEEKGTTFAPQSPQDDDLQQQNEILRYALGRAEEQLTRMQREKRVIVRRLEDLRSCLNEQSVILHVTERSRATLEASLAVLRQQVKDLKARHAAMRKEAAQTTAAYEQALKLVCEKESQLKDEMERNAALADTNRAAEQQVKTLSASLKEKNDHVRALEEEGDKKDQTITEMTSRLEAALLEVGALKSELREAQEDIDTHEEATSQKQQELDALTASLEHERADKTRQATALQEQLREARDLAEQRQRIIVEVTSAAAGEDALLVDGMREELEHRRQEDRNLQELCATLAQRHGLLPSSCSDPQAVLTSLSERLMRTSPDQPAQPPPPTAPPQAAAAEGEGDHSACQPSCVAELLQEKVKRLTQTLRKERGAEAVEERGRGAEVCGEDGLTGGEAHPGLRLKWGDA</sequence>
<dbReference type="Proteomes" id="UP000041254">
    <property type="component" value="Unassembled WGS sequence"/>
</dbReference>
<feature type="region of interest" description="Disordered" evidence="2">
    <location>
        <begin position="1"/>
        <end position="199"/>
    </location>
</feature>
<feature type="coiled-coil region" evidence="1">
    <location>
        <begin position="203"/>
        <end position="433"/>
    </location>
</feature>
<dbReference type="AlphaFoldDB" id="A0A0G4FD38"/>
<dbReference type="OMA" id="PASMEGH"/>
<reference evidence="3 4" key="1">
    <citation type="submission" date="2014-11" db="EMBL/GenBank/DDBJ databases">
        <authorList>
            <person name="Zhu J."/>
            <person name="Qi W."/>
            <person name="Song R."/>
        </authorList>
    </citation>
    <scope>NUCLEOTIDE SEQUENCE [LARGE SCALE GENOMIC DNA]</scope>
</reference>
<feature type="compositionally biased region" description="Low complexity" evidence="2">
    <location>
        <begin position="78"/>
        <end position="88"/>
    </location>
</feature>
<keyword evidence="4" id="KW-1185">Reference proteome</keyword>
<dbReference type="VEuPathDB" id="CryptoDB:Vbra_15052"/>
<proteinExistence type="predicted"/>
<protein>
    <submittedName>
        <fullName evidence="3">Uncharacterized protein</fullName>
    </submittedName>
</protein>
<dbReference type="SUPFAM" id="SSF57997">
    <property type="entry name" value="Tropomyosin"/>
    <property type="match status" value="1"/>
</dbReference>
<evidence type="ECO:0000256" key="2">
    <source>
        <dbReference type="SAM" id="MobiDB-lite"/>
    </source>
</evidence>
<feature type="region of interest" description="Disordered" evidence="2">
    <location>
        <begin position="497"/>
        <end position="526"/>
    </location>
</feature>
<feature type="region of interest" description="Disordered" evidence="2">
    <location>
        <begin position="550"/>
        <end position="587"/>
    </location>
</feature>
<evidence type="ECO:0000313" key="4">
    <source>
        <dbReference type="Proteomes" id="UP000041254"/>
    </source>
</evidence>
<accession>A0A0G4FD38</accession>
<evidence type="ECO:0000256" key="1">
    <source>
        <dbReference type="SAM" id="Coils"/>
    </source>
</evidence>
<dbReference type="InParanoid" id="A0A0G4FD38"/>
<feature type="compositionally biased region" description="Low complexity" evidence="2">
    <location>
        <begin position="51"/>
        <end position="71"/>
    </location>
</feature>
<name>A0A0G4FD38_VITBC</name>
<keyword evidence="1" id="KW-0175">Coiled coil</keyword>
<dbReference type="EMBL" id="CDMY01000405">
    <property type="protein sequence ID" value="CEM10819.1"/>
    <property type="molecule type" value="Genomic_DNA"/>
</dbReference>
<feature type="compositionally biased region" description="Basic and acidic residues" evidence="2">
    <location>
        <begin position="550"/>
        <end position="562"/>
    </location>
</feature>
<gene>
    <name evidence="3" type="ORF">Vbra_15052</name>
</gene>
<feature type="compositionally biased region" description="Basic residues" evidence="2">
    <location>
        <begin position="1"/>
        <end position="11"/>
    </location>
</feature>
<dbReference type="PhylomeDB" id="A0A0G4FD38"/>
<feature type="compositionally biased region" description="Basic and acidic residues" evidence="2">
    <location>
        <begin position="145"/>
        <end position="161"/>
    </location>
</feature>
<evidence type="ECO:0000313" key="3">
    <source>
        <dbReference type="EMBL" id="CEM10819.1"/>
    </source>
</evidence>
<feature type="compositionally biased region" description="Pro residues" evidence="2">
    <location>
        <begin position="170"/>
        <end position="179"/>
    </location>
</feature>
<organism evidence="3 4">
    <name type="scientific">Vitrella brassicaformis (strain CCMP3155)</name>
    <dbReference type="NCBI Taxonomy" id="1169540"/>
    <lineage>
        <taxon>Eukaryota</taxon>
        <taxon>Sar</taxon>
        <taxon>Alveolata</taxon>
        <taxon>Colpodellida</taxon>
        <taxon>Vitrellaceae</taxon>
        <taxon>Vitrella</taxon>
    </lineage>
</organism>